<dbReference type="AlphaFoldDB" id="A0A1V4A733"/>
<name>A0A1V4A733_9ACTN</name>
<dbReference type="Gene3D" id="3.40.50.620">
    <property type="entry name" value="HUPs"/>
    <property type="match status" value="1"/>
</dbReference>
<evidence type="ECO:0000313" key="2">
    <source>
        <dbReference type="EMBL" id="OON77038.1"/>
    </source>
</evidence>
<feature type="domain" description="Asparagine synthetase" evidence="1">
    <location>
        <begin position="209"/>
        <end position="590"/>
    </location>
</feature>
<reference evidence="2 3" key="1">
    <citation type="submission" date="2017-02" db="EMBL/GenBank/DDBJ databases">
        <title>Draft Genome Sequence of Streptomyces tsukubaensis F601, a Producer of the immunosuppressant tacrolimus FK506.</title>
        <authorList>
            <person name="Zong G."/>
            <person name="Zhong C."/>
            <person name="Fu J."/>
            <person name="Qin R."/>
            <person name="Cao G."/>
        </authorList>
    </citation>
    <scope>NUCLEOTIDE SEQUENCE [LARGE SCALE GENOMIC DNA]</scope>
    <source>
        <strain evidence="2 3">F601</strain>
    </source>
</reference>
<dbReference type="InterPro" id="IPR014729">
    <property type="entry name" value="Rossmann-like_a/b/a_fold"/>
</dbReference>
<sequence length="607" mass="66152">MRGSWFAVLPDREAAEEAAARLRAWAGQEVRHASGRPWLLGCWEPSEVTTARAGGHAAAVLGRHVLTEAELAARLNTVVTTGDVEHFADEWAGSFHLILSVHRQIRVRGTASATRRVFTVRQKGATIASDRADVLAALSGAAVDVRRVAMRLLSPQVAHPFGEHSLWTGVDYVPADQELVVEPGGRTHLARWWSPPEPVLPMAEGAERVRAALRASLNTCKGAASVLSCDLSGGMDSTSLCFLAVGKPSRLVTVRREAADPGNDDAMWAEAAAGHLSDGHHLTLRDGEIPAWYADVATPADDREEPYKDIRGRAYRRAMARHMANLGAQTHVCGVGGDELFGSSPAYLHDLLRLRPLLTLGRVAAHRATARWPLTTALRALSQRGTFDDWVKGAADGLSAAPRRVQLDWMPRLRLPPWATPEAAELVRGVLHEAARCSWEPLSPSRVQHQTAQHVRTAGMSVRQIDRLMRSTGAGMAAPFLDDQVITAAMSVRLEDRFSATSFKPLLAQAVAAHMPSALLERRTKGDFSFDLHQAMHRRRADLLELTDTLRLGELGLIDAAALRQAVLTPHPRGMTLTPLEATFSCESWLRGLDSRSLHLAHPKGHT</sequence>
<dbReference type="SUPFAM" id="SSF52402">
    <property type="entry name" value="Adenine nucleotide alpha hydrolases-like"/>
    <property type="match status" value="1"/>
</dbReference>
<accession>A0A1V4A733</accession>
<gene>
    <name evidence="2" type="ORF">B1H18_19605</name>
</gene>
<evidence type="ECO:0000259" key="1">
    <source>
        <dbReference type="Pfam" id="PF00733"/>
    </source>
</evidence>
<dbReference type="Proteomes" id="UP000190539">
    <property type="component" value="Unassembled WGS sequence"/>
</dbReference>
<dbReference type="InterPro" id="IPR001962">
    <property type="entry name" value="Asn_synthase"/>
</dbReference>
<evidence type="ECO:0000313" key="3">
    <source>
        <dbReference type="Proteomes" id="UP000190539"/>
    </source>
</evidence>
<dbReference type="EMBL" id="MVFC01000016">
    <property type="protein sequence ID" value="OON77038.1"/>
    <property type="molecule type" value="Genomic_DNA"/>
</dbReference>
<protein>
    <recommendedName>
        <fullName evidence="1">Asparagine synthetase domain-containing protein</fullName>
    </recommendedName>
</protein>
<proteinExistence type="predicted"/>
<comment type="caution">
    <text evidence="2">The sequence shown here is derived from an EMBL/GenBank/DDBJ whole genome shotgun (WGS) entry which is preliminary data.</text>
</comment>
<dbReference type="STRING" id="83656.B1H18_19605"/>
<dbReference type="GO" id="GO:0004066">
    <property type="term" value="F:asparagine synthase (glutamine-hydrolyzing) activity"/>
    <property type="evidence" value="ECO:0007669"/>
    <property type="project" value="InterPro"/>
</dbReference>
<organism evidence="2 3">
    <name type="scientific">Streptomyces tsukubensis</name>
    <dbReference type="NCBI Taxonomy" id="83656"/>
    <lineage>
        <taxon>Bacteria</taxon>
        <taxon>Bacillati</taxon>
        <taxon>Actinomycetota</taxon>
        <taxon>Actinomycetes</taxon>
        <taxon>Kitasatosporales</taxon>
        <taxon>Streptomycetaceae</taxon>
        <taxon>Streptomyces</taxon>
    </lineage>
</organism>
<dbReference type="Pfam" id="PF00733">
    <property type="entry name" value="Asn_synthase"/>
    <property type="match status" value="1"/>
</dbReference>
<keyword evidence="3" id="KW-1185">Reference proteome</keyword>
<dbReference type="GO" id="GO:0006529">
    <property type="term" value="P:asparagine biosynthetic process"/>
    <property type="evidence" value="ECO:0007669"/>
    <property type="project" value="InterPro"/>
</dbReference>